<protein>
    <submittedName>
        <fullName evidence="2">Uncharacterized protein</fullName>
    </submittedName>
</protein>
<feature type="compositionally biased region" description="Polar residues" evidence="1">
    <location>
        <begin position="212"/>
        <end position="228"/>
    </location>
</feature>
<evidence type="ECO:0000313" key="2">
    <source>
        <dbReference type="EMBL" id="KAJ7782935.1"/>
    </source>
</evidence>
<feature type="compositionally biased region" description="Basic and acidic residues" evidence="1">
    <location>
        <begin position="195"/>
        <end position="209"/>
    </location>
</feature>
<accession>A0AAD7P0E1</accession>
<sequence>MTTRLVLCERHANKFPILTDGDVTPLVLNDMEMACRHTFAAKETAADKQVSMVLGNFLDKRITNWVRPSAKHTCICILTFMAFMSKVKSKLLPEDWEIQTRLEVLILKQSPEQSFPNYVTDLQSLASLLIGTASAIDDTRLRHTIEANMLTDLSLKYSHDPTASSIATNKFSDWITTVEAQKKLFAELAGGGKRKAPDDGDCGGKDKGYKSRSLTPGNTNGTAGVSGASTSNGAPTYCGKYPPPLTETERKLLSDNDGCNKCRHFFIGHKSYDCTKEISTMSCCCRVRRATSMYIAI</sequence>
<reference evidence="2" key="1">
    <citation type="submission" date="2023-03" db="EMBL/GenBank/DDBJ databases">
        <title>Massive genome expansion in bonnet fungi (Mycena s.s.) driven by repeated elements and novel gene families across ecological guilds.</title>
        <authorList>
            <consortium name="Lawrence Berkeley National Laboratory"/>
            <person name="Harder C.B."/>
            <person name="Miyauchi S."/>
            <person name="Viragh M."/>
            <person name="Kuo A."/>
            <person name="Thoen E."/>
            <person name="Andreopoulos B."/>
            <person name="Lu D."/>
            <person name="Skrede I."/>
            <person name="Drula E."/>
            <person name="Henrissat B."/>
            <person name="Morin E."/>
            <person name="Kohler A."/>
            <person name="Barry K."/>
            <person name="LaButti K."/>
            <person name="Morin E."/>
            <person name="Salamov A."/>
            <person name="Lipzen A."/>
            <person name="Mereny Z."/>
            <person name="Hegedus B."/>
            <person name="Baldrian P."/>
            <person name="Stursova M."/>
            <person name="Weitz H."/>
            <person name="Taylor A."/>
            <person name="Grigoriev I.V."/>
            <person name="Nagy L.G."/>
            <person name="Martin F."/>
            <person name="Kauserud H."/>
        </authorList>
    </citation>
    <scope>NUCLEOTIDE SEQUENCE</scope>
    <source>
        <strain evidence="2">CBHHK182m</strain>
    </source>
</reference>
<comment type="caution">
    <text evidence="2">The sequence shown here is derived from an EMBL/GenBank/DDBJ whole genome shotgun (WGS) entry which is preliminary data.</text>
</comment>
<dbReference type="EMBL" id="JARKIB010000003">
    <property type="protein sequence ID" value="KAJ7782935.1"/>
    <property type="molecule type" value="Genomic_DNA"/>
</dbReference>
<dbReference type="Proteomes" id="UP001215598">
    <property type="component" value="Unassembled WGS sequence"/>
</dbReference>
<name>A0AAD7P0E1_9AGAR</name>
<dbReference type="AlphaFoldDB" id="A0AAD7P0E1"/>
<evidence type="ECO:0000313" key="3">
    <source>
        <dbReference type="Proteomes" id="UP001215598"/>
    </source>
</evidence>
<organism evidence="2 3">
    <name type="scientific">Mycena metata</name>
    <dbReference type="NCBI Taxonomy" id="1033252"/>
    <lineage>
        <taxon>Eukaryota</taxon>
        <taxon>Fungi</taxon>
        <taxon>Dikarya</taxon>
        <taxon>Basidiomycota</taxon>
        <taxon>Agaricomycotina</taxon>
        <taxon>Agaricomycetes</taxon>
        <taxon>Agaricomycetidae</taxon>
        <taxon>Agaricales</taxon>
        <taxon>Marasmiineae</taxon>
        <taxon>Mycenaceae</taxon>
        <taxon>Mycena</taxon>
    </lineage>
</organism>
<proteinExistence type="predicted"/>
<evidence type="ECO:0000256" key="1">
    <source>
        <dbReference type="SAM" id="MobiDB-lite"/>
    </source>
</evidence>
<feature type="region of interest" description="Disordered" evidence="1">
    <location>
        <begin position="190"/>
        <end position="228"/>
    </location>
</feature>
<keyword evidence="3" id="KW-1185">Reference proteome</keyword>
<gene>
    <name evidence="2" type="ORF">B0H16DRAFT_1297079</name>
</gene>